<accession>Q7MBR2</accession>
<evidence type="ECO:0000313" key="5">
    <source>
        <dbReference type="Proteomes" id="UP000002675"/>
    </source>
</evidence>
<dbReference type="EMBL" id="BA000038">
    <property type="protein sequence ID" value="BAC97704.1"/>
    <property type="molecule type" value="Genomic_DNA"/>
</dbReference>
<protein>
    <submittedName>
        <fullName evidence="4">Membrane-fusion protein</fullName>
    </submittedName>
</protein>
<dbReference type="KEGG" id="vvy:VVA1678"/>
<organism evidence="4 5">
    <name type="scientific">Vibrio vulnificus (strain YJ016)</name>
    <dbReference type="NCBI Taxonomy" id="196600"/>
    <lineage>
        <taxon>Bacteria</taxon>
        <taxon>Pseudomonadati</taxon>
        <taxon>Pseudomonadota</taxon>
        <taxon>Gammaproteobacteria</taxon>
        <taxon>Vibrionales</taxon>
        <taxon>Vibrionaceae</taxon>
        <taxon>Vibrio</taxon>
    </lineage>
</organism>
<feature type="coiled-coil region" evidence="1">
    <location>
        <begin position="152"/>
        <end position="193"/>
    </location>
</feature>
<keyword evidence="2" id="KW-0472">Membrane</keyword>
<reference evidence="4 5" key="1">
    <citation type="journal article" date="2003" name="Genome Res.">
        <title>Comparative genome analysis of Vibrio vulnificus, a marine pathogen.</title>
        <authorList>
            <person name="Chen C.Y."/>
            <person name="Wu K.M."/>
            <person name="Chang Y.C."/>
            <person name="Chang C.H."/>
            <person name="Tsai H.C."/>
            <person name="Liao T.L."/>
            <person name="Liu Y.M."/>
            <person name="Chen H.J."/>
            <person name="Shen A.B."/>
            <person name="Li J.C."/>
            <person name="Su T.L."/>
            <person name="Shao C.P."/>
            <person name="Lee C.T."/>
            <person name="Hor L.I."/>
            <person name="Tsai S.F."/>
        </authorList>
    </citation>
    <scope>NUCLEOTIDE SEQUENCE [LARGE SCALE GENOMIC DNA]</scope>
    <source>
        <strain evidence="4 5">YJ016</strain>
    </source>
</reference>
<evidence type="ECO:0000256" key="1">
    <source>
        <dbReference type="SAM" id="Coils"/>
    </source>
</evidence>
<feature type="transmembrane region" description="Helical" evidence="2">
    <location>
        <begin position="38"/>
        <end position="60"/>
    </location>
</feature>
<gene>
    <name evidence="4" type="ordered locus">VVA1678</name>
</gene>
<feature type="domain" description="AprE-like beta-barrel" evidence="3">
    <location>
        <begin position="310"/>
        <end position="404"/>
    </location>
</feature>
<evidence type="ECO:0000259" key="3">
    <source>
        <dbReference type="Pfam" id="PF26002"/>
    </source>
</evidence>
<dbReference type="PANTHER" id="PTHR30386:SF28">
    <property type="entry name" value="EXPORTED PROTEIN"/>
    <property type="match status" value="1"/>
</dbReference>
<dbReference type="AlphaFoldDB" id="Q7MBR2"/>
<dbReference type="InterPro" id="IPR058982">
    <property type="entry name" value="Beta-barrel_AprE"/>
</dbReference>
<keyword evidence="1" id="KW-0175">Coiled coil</keyword>
<evidence type="ECO:0000256" key="2">
    <source>
        <dbReference type="SAM" id="Phobius"/>
    </source>
</evidence>
<dbReference type="HOGENOM" id="CLU_023976_4_2_6"/>
<dbReference type="Pfam" id="PF26002">
    <property type="entry name" value="Beta-barrel_AprE"/>
    <property type="match status" value="1"/>
</dbReference>
<dbReference type="PANTHER" id="PTHR30386">
    <property type="entry name" value="MEMBRANE FUSION SUBUNIT OF EMRAB-TOLC MULTIDRUG EFFLUX PUMP"/>
    <property type="match status" value="1"/>
</dbReference>
<dbReference type="Gene3D" id="2.40.50.100">
    <property type="match status" value="1"/>
</dbReference>
<dbReference type="Proteomes" id="UP000002675">
    <property type="component" value="Chromosome II"/>
</dbReference>
<proteinExistence type="predicted"/>
<keyword evidence="2" id="KW-0812">Transmembrane</keyword>
<evidence type="ECO:0000313" key="4">
    <source>
        <dbReference type="EMBL" id="BAC97704.1"/>
    </source>
</evidence>
<dbReference type="InterPro" id="IPR050739">
    <property type="entry name" value="MFP"/>
</dbReference>
<sequence length="426" mass="47933">MFLWSVFKEVVMSSLFRQQAVDAQKQRLYGSISLAQPASIYGVALVLCMIVVMIAVFLFVSEYTRKETVRGYLVPEKGVLKTYASRAGTIEQLHVSEGELVLKGQPLATLVLRQGTSSGAQLSQVVVEQYKLQLLSLVAELKIQDEIEQKELQRVKQAIKDVDAKLVAYNELMQIAEDKLSLQENKLSQQDRLFNDGYLSLSEYQDKQQQSLTLKQELHNARTSVINLRAERNSLLAQLALLPSEYALKRSNIERQQADLQRVISETETNYRYVIEAPESGVVAAIPVVEGEFIASSRPLLTLLPENAVLVAELLMPTRSSGFMEVGHTAKLRFDAFPYQRFGSITSEVVRIDKSLVVDGEADLPFQLTEPVYRVRTKLSRQQVVAYGEAFPLKAGMLFEADIILDKRSLIEWILDPIYSLKGRLG</sequence>
<dbReference type="PRINTS" id="PR01490">
    <property type="entry name" value="RTXTOXIND"/>
</dbReference>
<name>Q7MBR2_VIBVY</name>
<keyword evidence="2" id="KW-1133">Transmembrane helix</keyword>